<name>A0AAW4XSY1_9BURK</name>
<proteinExistence type="predicted"/>
<accession>A0AAW4XSY1</accession>
<dbReference type="RefSeq" id="WP_230772117.1">
    <property type="nucleotide sequence ID" value="NZ_JAJNCT010000005.1"/>
</dbReference>
<gene>
    <name evidence="1" type="ORF">LPW39_05865</name>
</gene>
<comment type="caution">
    <text evidence="1">The sequence shown here is derived from an EMBL/GenBank/DDBJ whole genome shotgun (WGS) entry which is preliminary data.</text>
</comment>
<sequence length="60" mass="6782">MARTAERNSGVLSDFLPEAMQCPWLAALKPVCAFAKAFSPVLPGIWRARFNFEVKKWQKA</sequence>
<keyword evidence="2" id="KW-1185">Reference proteome</keyword>
<dbReference type="Proteomes" id="UP001199260">
    <property type="component" value="Unassembled WGS sequence"/>
</dbReference>
<organism evidence="1 2">
    <name type="scientific">Comamonas koreensis</name>
    <dbReference type="NCBI Taxonomy" id="160825"/>
    <lineage>
        <taxon>Bacteria</taxon>
        <taxon>Pseudomonadati</taxon>
        <taxon>Pseudomonadota</taxon>
        <taxon>Betaproteobacteria</taxon>
        <taxon>Burkholderiales</taxon>
        <taxon>Comamonadaceae</taxon>
        <taxon>Comamonas</taxon>
    </lineage>
</organism>
<evidence type="ECO:0000313" key="2">
    <source>
        <dbReference type="Proteomes" id="UP001199260"/>
    </source>
</evidence>
<dbReference type="AlphaFoldDB" id="A0AAW4XSY1"/>
<evidence type="ECO:0000313" key="1">
    <source>
        <dbReference type="EMBL" id="MCD2164660.1"/>
    </source>
</evidence>
<dbReference type="EMBL" id="JAJNCT010000005">
    <property type="protein sequence ID" value="MCD2164660.1"/>
    <property type="molecule type" value="Genomic_DNA"/>
</dbReference>
<protein>
    <submittedName>
        <fullName evidence="1">Uncharacterized protein</fullName>
    </submittedName>
</protein>
<reference evidence="1 2" key="1">
    <citation type="submission" date="2021-11" db="EMBL/GenBank/DDBJ databases">
        <title>Genome sequence.</title>
        <authorList>
            <person name="Sun Q."/>
        </authorList>
    </citation>
    <scope>NUCLEOTIDE SEQUENCE [LARGE SCALE GENOMIC DNA]</scope>
    <source>
        <strain evidence="1 2">KCTC 12005</strain>
    </source>
</reference>